<feature type="domain" description="Fe2OG dioxygenase" evidence="2">
    <location>
        <begin position="15"/>
        <end position="114"/>
    </location>
</feature>
<dbReference type="PROSITE" id="PS51471">
    <property type="entry name" value="FE2OG_OXY"/>
    <property type="match status" value="1"/>
</dbReference>
<gene>
    <name evidence="3" type="ORF">CFRA1165_LOCUS337</name>
</gene>
<protein>
    <recommendedName>
        <fullName evidence="2">Fe2OG dioxygenase domain-containing protein</fullName>
    </recommendedName>
</protein>
<dbReference type="AlphaFoldDB" id="A0A7S0TCZ5"/>
<dbReference type="InterPro" id="IPR044862">
    <property type="entry name" value="Pro_4_hyd_alph_FE2OG_OXY"/>
</dbReference>
<dbReference type="PANTHER" id="PTHR12907">
    <property type="entry name" value="EGL NINE HOMOLOG-RELATED"/>
    <property type="match status" value="1"/>
</dbReference>
<dbReference type="PANTHER" id="PTHR12907:SF26">
    <property type="entry name" value="HIF PROLYL HYDROXYLASE, ISOFORM C"/>
    <property type="match status" value="1"/>
</dbReference>
<dbReference type="Gene3D" id="2.60.120.620">
    <property type="entry name" value="q2cbj1_9rhob like domain"/>
    <property type="match status" value="1"/>
</dbReference>
<organism evidence="3">
    <name type="scientific">Chrysocystis fragilis</name>
    <dbReference type="NCBI Taxonomy" id="1411660"/>
    <lineage>
        <taxon>Eukaryota</taxon>
        <taxon>Sar</taxon>
        <taxon>Stramenopiles</taxon>
        <taxon>Ochrophyta</taxon>
        <taxon>Pelagophyceae</taxon>
        <taxon>Sarcinochrysidales</taxon>
        <taxon>Chrysocystaceae</taxon>
        <taxon>Chrysocystis</taxon>
    </lineage>
</organism>
<reference evidence="3" key="1">
    <citation type="submission" date="2021-01" db="EMBL/GenBank/DDBJ databases">
        <authorList>
            <person name="Corre E."/>
            <person name="Pelletier E."/>
            <person name="Niang G."/>
            <person name="Scheremetjew M."/>
            <person name="Finn R."/>
            <person name="Kale V."/>
            <person name="Holt S."/>
            <person name="Cochrane G."/>
            <person name="Meng A."/>
            <person name="Brown T."/>
            <person name="Cohen L."/>
        </authorList>
    </citation>
    <scope>NUCLEOTIDE SEQUENCE</scope>
    <source>
        <strain evidence="3">CCMP3189</strain>
    </source>
</reference>
<dbReference type="InterPro" id="IPR005123">
    <property type="entry name" value="Oxoglu/Fe-dep_dioxygenase_dom"/>
</dbReference>
<dbReference type="GO" id="GO:0031418">
    <property type="term" value="F:L-ascorbic acid binding"/>
    <property type="evidence" value="ECO:0007669"/>
    <property type="project" value="UniProtKB-KW"/>
</dbReference>
<sequence>MNALRDALEALLDLRIDSSTFMFAEYAEGSSGYVRHRDAAPTRPSGRKLTLIYYLNPSWTPLAAGNLLLWTDRRADPVSLAPLDDRLLVFKSSHEHQVLPSRAPRRAVTTWLYNRLELGLELIAEKRALLATRD</sequence>
<dbReference type="GO" id="GO:0031543">
    <property type="term" value="F:peptidyl-proline dioxygenase activity"/>
    <property type="evidence" value="ECO:0007669"/>
    <property type="project" value="TreeGrafter"/>
</dbReference>
<proteinExistence type="predicted"/>
<evidence type="ECO:0000256" key="1">
    <source>
        <dbReference type="ARBA" id="ARBA00022896"/>
    </source>
</evidence>
<name>A0A7S0TCZ5_9STRA</name>
<keyword evidence="1" id="KW-0847">Vitamin C</keyword>
<dbReference type="InterPro" id="IPR051559">
    <property type="entry name" value="HIF_prolyl_hydroxylases"/>
</dbReference>
<dbReference type="EMBL" id="HBFH01000454">
    <property type="protein sequence ID" value="CAD8730648.1"/>
    <property type="molecule type" value="Transcribed_RNA"/>
</dbReference>
<dbReference type="Pfam" id="PF13640">
    <property type="entry name" value="2OG-FeII_Oxy_3"/>
    <property type="match status" value="1"/>
</dbReference>
<evidence type="ECO:0000259" key="2">
    <source>
        <dbReference type="PROSITE" id="PS51471"/>
    </source>
</evidence>
<accession>A0A7S0TCZ5</accession>
<dbReference type="GO" id="GO:0008198">
    <property type="term" value="F:ferrous iron binding"/>
    <property type="evidence" value="ECO:0007669"/>
    <property type="project" value="TreeGrafter"/>
</dbReference>
<evidence type="ECO:0000313" key="3">
    <source>
        <dbReference type="EMBL" id="CAD8730648.1"/>
    </source>
</evidence>
<dbReference type="GO" id="GO:0071456">
    <property type="term" value="P:cellular response to hypoxia"/>
    <property type="evidence" value="ECO:0007669"/>
    <property type="project" value="TreeGrafter"/>
</dbReference>